<organism evidence="2 3">
    <name type="scientific">Lasiosphaeria miniovina</name>
    <dbReference type="NCBI Taxonomy" id="1954250"/>
    <lineage>
        <taxon>Eukaryota</taxon>
        <taxon>Fungi</taxon>
        <taxon>Dikarya</taxon>
        <taxon>Ascomycota</taxon>
        <taxon>Pezizomycotina</taxon>
        <taxon>Sordariomycetes</taxon>
        <taxon>Sordariomycetidae</taxon>
        <taxon>Sordariales</taxon>
        <taxon>Lasiosphaeriaceae</taxon>
        <taxon>Lasiosphaeria</taxon>
    </lineage>
</organism>
<name>A0AA40AMK5_9PEZI</name>
<evidence type="ECO:0000256" key="1">
    <source>
        <dbReference type="SAM" id="Phobius"/>
    </source>
</evidence>
<reference evidence="2" key="1">
    <citation type="submission" date="2023-06" db="EMBL/GenBank/DDBJ databases">
        <title>Genome-scale phylogeny and comparative genomics of the fungal order Sordariales.</title>
        <authorList>
            <consortium name="Lawrence Berkeley National Laboratory"/>
            <person name="Hensen N."/>
            <person name="Bonometti L."/>
            <person name="Westerberg I."/>
            <person name="Brannstrom I.O."/>
            <person name="Guillou S."/>
            <person name="Cros-Aarteil S."/>
            <person name="Calhoun S."/>
            <person name="Haridas S."/>
            <person name="Kuo A."/>
            <person name="Mondo S."/>
            <person name="Pangilinan J."/>
            <person name="Riley R."/>
            <person name="LaButti K."/>
            <person name="Andreopoulos B."/>
            <person name="Lipzen A."/>
            <person name="Chen C."/>
            <person name="Yanf M."/>
            <person name="Daum C."/>
            <person name="Ng V."/>
            <person name="Clum A."/>
            <person name="Steindorff A."/>
            <person name="Ohm R."/>
            <person name="Martin F."/>
            <person name="Silar P."/>
            <person name="Natvig D."/>
            <person name="Lalanne C."/>
            <person name="Gautier V."/>
            <person name="Ament-velasquez S.L."/>
            <person name="Kruys A."/>
            <person name="Hutchinson M.I."/>
            <person name="Powell A.J."/>
            <person name="Barry K."/>
            <person name="Miller A.N."/>
            <person name="Grigoriev I.V."/>
            <person name="Debuchy R."/>
            <person name="Gladieux P."/>
            <person name="Thoren M.H."/>
            <person name="Johannesson H."/>
        </authorList>
    </citation>
    <scope>NUCLEOTIDE SEQUENCE</scope>
    <source>
        <strain evidence="2">SMH2392-1A</strain>
    </source>
</reference>
<dbReference type="RefSeq" id="XP_060297323.1">
    <property type="nucleotide sequence ID" value="XM_060437787.1"/>
</dbReference>
<protein>
    <submittedName>
        <fullName evidence="2">Uncharacterized protein</fullName>
    </submittedName>
</protein>
<dbReference type="Proteomes" id="UP001172101">
    <property type="component" value="Unassembled WGS sequence"/>
</dbReference>
<dbReference type="AlphaFoldDB" id="A0AA40AMK5"/>
<evidence type="ECO:0000313" key="3">
    <source>
        <dbReference type="Proteomes" id="UP001172101"/>
    </source>
</evidence>
<evidence type="ECO:0000313" key="2">
    <source>
        <dbReference type="EMBL" id="KAK0718530.1"/>
    </source>
</evidence>
<keyword evidence="1" id="KW-1133">Transmembrane helix</keyword>
<keyword evidence="1" id="KW-0472">Membrane</keyword>
<proteinExistence type="predicted"/>
<accession>A0AA40AMK5</accession>
<feature type="transmembrane region" description="Helical" evidence="1">
    <location>
        <begin position="329"/>
        <end position="348"/>
    </location>
</feature>
<dbReference type="EMBL" id="JAUIRO010000004">
    <property type="protein sequence ID" value="KAK0718530.1"/>
    <property type="molecule type" value="Genomic_DNA"/>
</dbReference>
<dbReference type="GeneID" id="85321057"/>
<comment type="caution">
    <text evidence="2">The sequence shown here is derived from an EMBL/GenBank/DDBJ whole genome shotgun (WGS) entry which is preliminary data.</text>
</comment>
<gene>
    <name evidence="2" type="ORF">B0T26DRAFT_646159</name>
</gene>
<keyword evidence="1" id="KW-0812">Transmembrane</keyword>
<keyword evidence="3" id="KW-1185">Reference proteome</keyword>
<sequence>MDTVDGDSNNSSNANGLASSVLDFPFAQNTKDAICAEFWDSLATAGQRLQSPSTDLDAYWAYYYKECSGALHDGGRHVATRSHSDVVDCVRKLRRGMLRDDIKVALSAKLSAPHANVDEMLDNSIDLAASLLLMSSFGSFSYGFSGRSCICWSQASLGDFLGVYFEPDGKSAARAHDSIKLEKIFKASNLNRIAGLEVVWTDNLVDHLRMTDDDTRVHIFHHASFLELQRQNPGTLLPGGLAEETLQTLAVLFPSSDRETKQWFAKLPPGDGRLDARILHCGRLKTDDRQIDRFKFWRDRLVMLKEVFDEAQPRTMSQWWYDRRNGVQWYTFWVAVLVLVLTVVFGLVQSIEGGMQVYYSAKALTVDGGGAANGGLGQNMHETE</sequence>